<protein>
    <submittedName>
        <fullName evidence="2">Uncharacterized protein</fullName>
    </submittedName>
</protein>
<sequence length="485" mass="55259">MEDIGYVALEESPISREPSRNNPLRIQAIHAAMEKELGVAARNAGSFAELGGTSSSNYDVEDIEESEGGVSDEEKRVFWANDDDDDGGKKRLEDDETIKGQRAKEMDPNDIADESHSNIDWGRGVVENRDEDWIGGRSVYKTLIFFPFLFIPSDINALGGVKMEVLVDFKEEGVAVGRNKWSHWKEEKKLGGGAHQGQNDWIKTTGGAAPEVYRAATEPYRASEELLWRIFTKVHGGFSRALKGRRKSLERRFERVSRIREDDFCALTWHNLTKKNKREAWEERSTAEKVSVPVQDAAGETSRRLACVHLDGTASPEKKGRYPEDTKEEGSCEDHLRVSKILFFVFESRKEFLDWNELKESTIRKVVKIPMEEIDFLDLIEMAAENEGAGDYDKVTQVVFFCKGRDLKEEKELDWAKLVKVMKARWGRYRPAPRCTIQELWTAVDGWEKKGGVSSKGDYEEFSYNFCKLLSDSKDLTPSSYTGYK</sequence>
<evidence type="ECO:0000313" key="2">
    <source>
        <dbReference type="EMBL" id="CAH7687644.1"/>
    </source>
</evidence>
<proteinExistence type="predicted"/>
<name>A0AAV0BLW3_PHAPC</name>
<keyword evidence="3" id="KW-1185">Reference proteome</keyword>
<organism evidence="2 3">
    <name type="scientific">Phakopsora pachyrhizi</name>
    <name type="common">Asian soybean rust disease fungus</name>
    <dbReference type="NCBI Taxonomy" id="170000"/>
    <lineage>
        <taxon>Eukaryota</taxon>
        <taxon>Fungi</taxon>
        <taxon>Dikarya</taxon>
        <taxon>Basidiomycota</taxon>
        <taxon>Pucciniomycotina</taxon>
        <taxon>Pucciniomycetes</taxon>
        <taxon>Pucciniales</taxon>
        <taxon>Phakopsoraceae</taxon>
        <taxon>Phakopsora</taxon>
    </lineage>
</organism>
<dbReference type="EMBL" id="CALTRL010005894">
    <property type="protein sequence ID" value="CAH7687644.1"/>
    <property type="molecule type" value="Genomic_DNA"/>
</dbReference>
<comment type="caution">
    <text evidence="2">The sequence shown here is derived from an EMBL/GenBank/DDBJ whole genome shotgun (WGS) entry which is preliminary data.</text>
</comment>
<accession>A0AAV0BLW3</accession>
<evidence type="ECO:0000313" key="3">
    <source>
        <dbReference type="Proteomes" id="UP001153365"/>
    </source>
</evidence>
<evidence type="ECO:0000256" key="1">
    <source>
        <dbReference type="SAM" id="MobiDB-lite"/>
    </source>
</evidence>
<dbReference type="Proteomes" id="UP001153365">
    <property type="component" value="Unassembled WGS sequence"/>
</dbReference>
<reference evidence="2" key="1">
    <citation type="submission" date="2022-06" db="EMBL/GenBank/DDBJ databases">
        <authorList>
            <consortium name="SYNGENTA / RWTH Aachen University"/>
        </authorList>
    </citation>
    <scope>NUCLEOTIDE SEQUENCE</scope>
</reference>
<feature type="compositionally biased region" description="Acidic residues" evidence="1">
    <location>
        <begin position="59"/>
        <end position="71"/>
    </location>
</feature>
<feature type="region of interest" description="Disordered" evidence="1">
    <location>
        <begin position="48"/>
        <end position="116"/>
    </location>
</feature>
<gene>
    <name evidence="2" type="ORF">PPACK8108_LOCUS22450</name>
</gene>
<feature type="compositionally biased region" description="Basic and acidic residues" evidence="1">
    <location>
        <begin position="87"/>
        <end position="116"/>
    </location>
</feature>
<dbReference type="AlphaFoldDB" id="A0AAV0BLW3"/>